<feature type="region of interest" description="Disordered" evidence="1">
    <location>
        <begin position="1"/>
        <end position="26"/>
    </location>
</feature>
<dbReference type="EMBL" id="MEVC01000024">
    <property type="protein sequence ID" value="OGC54115.1"/>
    <property type="molecule type" value="Genomic_DNA"/>
</dbReference>
<dbReference type="STRING" id="1802619.A2797_02665"/>
<sequence>MSQQEATDSTQVSQETQVTQAPPLYELRSSTTNETIERIGAFNSLFVAGLTVGKADIAELTVGGTSLEEIIKGVISNQQEAVSEEPKDGIFETLTATIQAVFENLTAKTAQIAEAVVGKLTVKKLEVSGGLQLTAEETKPECTEETRGTVWFTEGAVSEKDIFEVCAKDENDIYAWTTP</sequence>
<name>A0A1F4VA82_UNCKA</name>
<evidence type="ECO:0000256" key="1">
    <source>
        <dbReference type="SAM" id="MobiDB-lite"/>
    </source>
</evidence>
<comment type="caution">
    <text evidence="2">The sequence shown here is derived from an EMBL/GenBank/DDBJ whole genome shotgun (WGS) entry which is preliminary data.</text>
</comment>
<protein>
    <submittedName>
        <fullName evidence="2">Uncharacterized protein</fullName>
    </submittedName>
</protein>
<proteinExistence type="predicted"/>
<evidence type="ECO:0000313" key="3">
    <source>
        <dbReference type="Proteomes" id="UP000179005"/>
    </source>
</evidence>
<dbReference type="AlphaFoldDB" id="A0A1F4VA82"/>
<reference evidence="2 3" key="1">
    <citation type="journal article" date="2016" name="Nat. Commun.">
        <title>Thousands of microbial genomes shed light on interconnected biogeochemical processes in an aquifer system.</title>
        <authorList>
            <person name="Anantharaman K."/>
            <person name="Brown C.T."/>
            <person name="Hug L.A."/>
            <person name="Sharon I."/>
            <person name="Castelle C.J."/>
            <person name="Probst A.J."/>
            <person name="Thomas B.C."/>
            <person name="Singh A."/>
            <person name="Wilkins M.J."/>
            <person name="Karaoz U."/>
            <person name="Brodie E.L."/>
            <person name="Williams K.H."/>
            <person name="Hubbard S.S."/>
            <person name="Banfield J.F."/>
        </authorList>
    </citation>
    <scope>NUCLEOTIDE SEQUENCE [LARGE SCALE GENOMIC DNA]</scope>
</reference>
<feature type="compositionally biased region" description="Low complexity" evidence="1">
    <location>
        <begin position="7"/>
        <end position="20"/>
    </location>
</feature>
<dbReference type="Proteomes" id="UP000179005">
    <property type="component" value="Unassembled WGS sequence"/>
</dbReference>
<evidence type="ECO:0000313" key="2">
    <source>
        <dbReference type="EMBL" id="OGC54115.1"/>
    </source>
</evidence>
<organism evidence="2 3">
    <name type="scientific">candidate division WWE3 bacterium RIFCSPHIGHO2_01_FULL_48_15</name>
    <dbReference type="NCBI Taxonomy" id="1802619"/>
    <lineage>
        <taxon>Bacteria</taxon>
        <taxon>Katanobacteria</taxon>
    </lineage>
</organism>
<gene>
    <name evidence="2" type="ORF">A2797_02665</name>
</gene>
<accession>A0A1F4VA82</accession>